<dbReference type="AlphaFoldDB" id="A0AAV1AP57"/>
<keyword evidence="3" id="KW-1185">Reference proteome</keyword>
<feature type="compositionally biased region" description="Acidic residues" evidence="1">
    <location>
        <begin position="1"/>
        <end position="14"/>
    </location>
</feature>
<proteinExistence type="predicted"/>
<gene>
    <name evidence="2" type="ORF">VFH_IV203880</name>
</gene>
<sequence length="108" mass="13119">MEDDDEYVSDDLDSSDPNISDDEKVPKFEKFKREHFDKNFKFEWDMELNFLGDFREEIREWSVLNGREIIFCEKRELHGKGQMYGQMWIFNTLLKIGPYAHLCYKNHV</sequence>
<protein>
    <submittedName>
        <fullName evidence="2">Uncharacterized protein</fullName>
    </submittedName>
</protein>
<dbReference type="EMBL" id="OX451739">
    <property type="protein sequence ID" value="CAI8610899.1"/>
    <property type="molecule type" value="Genomic_DNA"/>
</dbReference>
<organism evidence="2 3">
    <name type="scientific">Vicia faba</name>
    <name type="common">Broad bean</name>
    <name type="synonym">Faba vulgaris</name>
    <dbReference type="NCBI Taxonomy" id="3906"/>
    <lineage>
        <taxon>Eukaryota</taxon>
        <taxon>Viridiplantae</taxon>
        <taxon>Streptophyta</taxon>
        <taxon>Embryophyta</taxon>
        <taxon>Tracheophyta</taxon>
        <taxon>Spermatophyta</taxon>
        <taxon>Magnoliopsida</taxon>
        <taxon>eudicotyledons</taxon>
        <taxon>Gunneridae</taxon>
        <taxon>Pentapetalae</taxon>
        <taxon>rosids</taxon>
        <taxon>fabids</taxon>
        <taxon>Fabales</taxon>
        <taxon>Fabaceae</taxon>
        <taxon>Papilionoideae</taxon>
        <taxon>50 kb inversion clade</taxon>
        <taxon>NPAAA clade</taxon>
        <taxon>Hologalegina</taxon>
        <taxon>IRL clade</taxon>
        <taxon>Fabeae</taxon>
        <taxon>Vicia</taxon>
    </lineage>
</organism>
<feature type="region of interest" description="Disordered" evidence="1">
    <location>
        <begin position="1"/>
        <end position="23"/>
    </location>
</feature>
<evidence type="ECO:0000313" key="3">
    <source>
        <dbReference type="Proteomes" id="UP001157006"/>
    </source>
</evidence>
<reference evidence="2 3" key="1">
    <citation type="submission" date="2023-01" db="EMBL/GenBank/DDBJ databases">
        <authorList>
            <person name="Kreplak J."/>
        </authorList>
    </citation>
    <scope>NUCLEOTIDE SEQUENCE [LARGE SCALE GENOMIC DNA]</scope>
</reference>
<evidence type="ECO:0000256" key="1">
    <source>
        <dbReference type="SAM" id="MobiDB-lite"/>
    </source>
</evidence>
<name>A0AAV1AP57_VICFA</name>
<accession>A0AAV1AP57</accession>
<dbReference type="Proteomes" id="UP001157006">
    <property type="component" value="Chromosome 4"/>
</dbReference>
<evidence type="ECO:0000313" key="2">
    <source>
        <dbReference type="EMBL" id="CAI8610899.1"/>
    </source>
</evidence>